<dbReference type="InterPro" id="IPR050301">
    <property type="entry name" value="NTE"/>
</dbReference>
<evidence type="ECO:0000256" key="4">
    <source>
        <dbReference type="PROSITE-ProRule" id="PRU01161"/>
    </source>
</evidence>
<comment type="caution">
    <text evidence="6">The sequence shown here is derived from an EMBL/GenBank/DDBJ whole genome shotgun (WGS) entry which is preliminary data.</text>
</comment>
<sequence length="307" mass="35451">MNKIYSGFHQLPHGNASTMVQEGCIVLEGGAFRGLYGEGVLDALMLENINLRCMIGVSAGAMNGLNYVSGQIGRSIRMNLKYRHDKRYVGRKALQNGEGLIGFAFAFHQADQEYPFDKKRFFQFDRRFIAVATNCETAEPAYFEKDHCRDIFQAVQASASMPFISKMVWMEGYPYLDGGCSDKIPFDWALREGYKKIIVVRTRPLSYRKKMDSITRKLPLEKTIYKPYPKFIKALEEMDANYNRQCEALEILQEQKRIYVIAPSQPVTVGRLEPDLEKLGSLYWMGYYDTRRQIQDIRRYLKEDGSI</sequence>
<dbReference type="InterPro" id="IPR002641">
    <property type="entry name" value="PNPLA_dom"/>
</dbReference>
<evidence type="ECO:0000256" key="1">
    <source>
        <dbReference type="ARBA" id="ARBA00022801"/>
    </source>
</evidence>
<comment type="caution">
    <text evidence="4">Lacks conserved residue(s) required for the propagation of feature annotation.</text>
</comment>
<protein>
    <submittedName>
        <fullName evidence="6">Phospholipase</fullName>
    </submittedName>
</protein>
<dbReference type="Proteomes" id="UP000030008">
    <property type="component" value="Unassembled WGS sequence"/>
</dbReference>
<evidence type="ECO:0000259" key="5">
    <source>
        <dbReference type="PROSITE" id="PS51635"/>
    </source>
</evidence>
<dbReference type="GO" id="GO:0016787">
    <property type="term" value="F:hydrolase activity"/>
    <property type="evidence" value="ECO:0007669"/>
    <property type="project" value="UniProtKB-UniRule"/>
</dbReference>
<keyword evidence="3 4" id="KW-0443">Lipid metabolism</keyword>
<feature type="short sequence motif" description="DGA/G" evidence="4">
    <location>
        <begin position="177"/>
        <end position="179"/>
    </location>
</feature>
<dbReference type="InterPro" id="IPR045943">
    <property type="entry name" value="DUF6363"/>
</dbReference>
<dbReference type="Gene3D" id="3.40.1090.10">
    <property type="entry name" value="Cytosolic phospholipase A2 catalytic domain"/>
    <property type="match status" value="2"/>
</dbReference>
<keyword evidence="2 4" id="KW-0442">Lipid degradation</keyword>
<evidence type="ECO:0000256" key="3">
    <source>
        <dbReference type="ARBA" id="ARBA00023098"/>
    </source>
</evidence>
<dbReference type="Pfam" id="PF01734">
    <property type="entry name" value="Patatin"/>
    <property type="match status" value="1"/>
</dbReference>
<dbReference type="RefSeq" id="WP_044907103.1">
    <property type="nucleotide sequence ID" value="NZ_JQIF01000092.1"/>
</dbReference>
<dbReference type="PROSITE" id="PS51635">
    <property type="entry name" value="PNPLA"/>
    <property type="match status" value="1"/>
</dbReference>
<dbReference type="CDD" id="cd07208">
    <property type="entry name" value="Pat_hypo_Ecoli_yjju_like"/>
    <property type="match status" value="1"/>
</dbReference>
<feature type="active site" description="Proton acceptor" evidence="4">
    <location>
        <position position="177"/>
    </location>
</feature>
<keyword evidence="1 4" id="KW-0378">Hydrolase</keyword>
<dbReference type="GO" id="GO:0016042">
    <property type="term" value="P:lipid catabolic process"/>
    <property type="evidence" value="ECO:0007669"/>
    <property type="project" value="UniProtKB-UniRule"/>
</dbReference>
<dbReference type="InterPro" id="IPR037483">
    <property type="entry name" value="YjjU-like"/>
</dbReference>
<evidence type="ECO:0000313" key="7">
    <source>
        <dbReference type="Proteomes" id="UP000030008"/>
    </source>
</evidence>
<feature type="domain" description="PNPLA" evidence="5">
    <location>
        <begin position="25"/>
        <end position="190"/>
    </location>
</feature>
<dbReference type="InterPro" id="IPR016035">
    <property type="entry name" value="Acyl_Trfase/lysoPLipase"/>
</dbReference>
<name>A0A099I508_CLOIN</name>
<feature type="active site" description="Nucleophile" evidence="4">
    <location>
        <position position="58"/>
    </location>
</feature>
<evidence type="ECO:0000313" key="6">
    <source>
        <dbReference type="EMBL" id="KGJ51933.1"/>
    </source>
</evidence>
<gene>
    <name evidence="6" type="ORF">CIAN88_17675</name>
</gene>
<proteinExistence type="predicted"/>
<dbReference type="PANTHER" id="PTHR14226">
    <property type="entry name" value="NEUROPATHY TARGET ESTERASE/SWISS CHEESE D.MELANOGASTER"/>
    <property type="match status" value="1"/>
</dbReference>
<accession>A0A099I508</accession>
<dbReference type="EMBL" id="JQIF01000092">
    <property type="protein sequence ID" value="KGJ51933.1"/>
    <property type="molecule type" value="Genomic_DNA"/>
</dbReference>
<dbReference type="PANTHER" id="PTHR14226:SF25">
    <property type="entry name" value="PHOSPHOESTERASE"/>
    <property type="match status" value="1"/>
</dbReference>
<evidence type="ECO:0000256" key="2">
    <source>
        <dbReference type="ARBA" id="ARBA00022963"/>
    </source>
</evidence>
<dbReference type="Pfam" id="PF19890">
    <property type="entry name" value="DUF6363"/>
    <property type="match status" value="1"/>
</dbReference>
<organism evidence="6 7">
    <name type="scientific">Clostridium innocuum</name>
    <dbReference type="NCBI Taxonomy" id="1522"/>
    <lineage>
        <taxon>Bacteria</taxon>
        <taxon>Bacillati</taxon>
        <taxon>Bacillota</taxon>
        <taxon>Clostridia</taxon>
        <taxon>Eubacteriales</taxon>
        <taxon>Clostridiaceae</taxon>
        <taxon>Clostridium</taxon>
    </lineage>
</organism>
<feature type="short sequence motif" description="GXSXG" evidence="4">
    <location>
        <begin position="56"/>
        <end position="60"/>
    </location>
</feature>
<dbReference type="SUPFAM" id="SSF52151">
    <property type="entry name" value="FabD/lysophospholipase-like"/>
    <property type="match status" value="1"/>
</dbReference>
<reference evidence="6 7" key="1">
    <citation type="submission" date="2014-08" db="EMBL/GenBank/DDBJ databases">
        <title>Clostridium innocuum, an unnegligible vancomycin-resistant pathogen causing extra-intestinal infections.</title>
        <authorList>
            <person name="Feng Y."/>
            <person name="Chiu C.-H."/>
        </authorList>
    </citation>
    <scope>NUCLEOTIDE SEQUENCE [LARGE SCALE GENOMIC DNA]</scope>
    <source>
        <strain evidence="6 7">AN88</strain>
    </source>
</reference>
<dbReference type="AlphaFoldDB" id="A0A099I508"/>